<evidence type="ECO:0000313" key="1">
    <source>
        <dbReference type="EMBL" id="ROO27758.1"/>
    </source>
</evidence>
<dbReference type="RefSeq" id="WP_185015597.1">
    <property type="nucleotide sequence ID" value="NZ_AYKH01000012.1"/>
</dbReference>
<protein>
    <submittedName>
        <fullName evidence="1">Membrane protein</fullName>
    </submittedName>
</protein>
<comment type="caution">
    <text evidence="1">The sequence shown here is derived from an EMBL/GenBank/DDBJ whole genome shotgun (WGS) entry which is preliminary data.</text>
</comment>
<dbReference type="EMBL" id="AYKH01000012">
    <property type="protein sequence ID" value="ROO27758.1"/>
    <property type="molecule type" value="Genomic_DNA"/>
</dbReference>
<reference evidence="1 2" key="1">
    <citation type="submission" date="2013-10" db="EMBL/GenBank/DDBJ databases">
        <title>Salinisphaera orenii MK-B5 Genome Sequencing.</title>
        <authorList>
            <person name="Lai Q."/>
            <person name="Li C."/>
            <person name="Shao Z."/>
        </authorList>
    </citation>
    <scope>NUCLEOTIDE SEQUENCE [LARGE SCALE GENOMIC DNA]</scope>
    <source>
        <strain evidence="1 2">MK-B5</strain>
    </source>
</reference>
<gene>
    <name evidence="1" type="ORF">SAOR_08000</name>
</gene>
<evidence type="ECO:0000313" key="2">
    <source>
        <dbReference type="Proteomes" id="UP000283993"/>
    </source>
</evidence>
<accession>A0A423PQC5</accession>
<dbReference type="GO" id="GO:0019867">
    <property type="term" value="C:outer membrane"/>
    <property type="evidence" value="ECO:0007669"/>
    <property type="project" value="InterPro"/>
</dbReference>
<organism evidence="1 2">
    <name type="scientific">Salinisphaera orenii MK-B5</name>
    <dbReference type="NCBI Taxonomy" id="856730"/>
    <lineage>
        <taxon>Bacteria</taxon>
        <taxon>Pseudomonadati</taxon>
        <taxon>Pseudomonadota</taxon>
        <taxon>Gammaproteobacteria</taxon>
        <taxon>Salinisphaerales</taxon>
        <taxon>Salinisphaeraceae</taxon>
        <taxon>Salinisphaera</taxon>
    </lineage>
</organism>
<dbReference type="SUPFAM" id="SSF56925">
    <property type="entry name" value="OMPA-like"/>
    <property type="match status" value="1"/>
</dbReference>
<dbReference type="Gene3D" id="2.40.160.20">
    <property type="match status" value="1"/>
</dbReference>
<dbReference type="Proteomes" id="UP000283993">
    <property type="component" value="Unassembled WGS sequence"/>
</dbReference>
<sequence>MNQDTTSERRWPGAKTAMALIGGASLLFAGIAGAQGQMRDDGYSGSGMDRLEAEPEQGLIGGAIDYVKHNAYFRVGVLHFQYYGDSSRLKVENAQGLAAQAFGEGSSRLDHTGSSAGDNTTLGGTIGLFVPKTGKHLAMEVTLAPPLKLDFEVSKNAVDESLAPTTQSGIPTGVPPLGRKIGSFKALPPNLTLVYRPWVDTLIQPYIGAGAMYLYTYDTDVNNSVLNAYGNEPTLNLSKPVACVGQLGVDFSLPKNMFLTADVKYVGCAEVEAKLNDVVINSPTLSDTVGPIDVGTVSSTNEFKAVLYQLSFGMRF</sequence>
<dbReference type="GO" id="GO:0055085">
    <property type="term" value="P:transmembrane transport"/>
    <property type="evidence" value="ECO:0007669"/>
    <property type="project" value="TreeGrafter"/>
</dbReference>
<dbReference type="InterPro" id="IPR011250">
    <property type="entry name" value="OMP/PagP_B-barrel"/>
</dbReference>
<dbReference type="PANTHER" id="PTHR36920:SF1">
    <property type="entry name" value="OUTER MEMBRANE PROTEIN W"/>
    <property type="match status" value="1"/>
</dbReference>
<dbReference type="InterPro" id="IPR005618">
    <property type="entry name" value="OMPW"/>
</dbReference>
<dbReference type="Pfam" id="PF03922">
    <property type="entry name" value="OmpW"/>
    <property type="match status" value="1"/>
</dbReference>
<dbReference type="AlphaFoldDB" id="A0A423PQC5"/>
<dbReference type="PANTHER" id="PTHR36920">
    <property type="match status" value="1"/>
</dbReference>
<name>A0A423PQC5_9GAMM</name>
<keyword evidence="2" id="KW-1185">Reference proteome</keyword>
<proteinExistence type="predicted"/>